<dbReference type="Proteomes" id="UP000466442">
    <property type="component" value="Linkage Group LG9"/>
</dbReference>
<keyword evidence="3" id="KW-1185">Reference proteome</keyword>
<keyword evidence="1" id="KW-0732">Signal</keyword>
<feature type="chain" id="PRO_5035853751" evidence="1">
    <location>
        <begin position="17"/>
        <end position="147"/>
    </location>
</feature>
<sequence>MRTWLILVCIFGVVFTSVVKRPKLAEGECDLYGKVIKAGEEIPVPGLCAAYQCKTYGRNSSIYYLQIKNCPLVFTSHEDDPEPDLNQSLVQMALSPARAALDFSIKWLFIRDYATVRRRGICMSPPPPLPHCPISNVPDHQACLRSP</sequence>
<accession>A0A8S9X8F8</accession>
<name>A0A8S9X8F8_APOLU</name>
<comment type="caution">
    <text evidence="2">The sequence shown here is derived from an EMBL/GenBank/DDBJ whole genome shotgun (WGS) entry which is preliminary data.</text>
</comment>
<feature type="signal peptide" evidence="1">
    <location>
        <begin position="1"/>
        <end position="16"/>
    </location>
</feature>
<proteinExistence type="predicted"/>
<evidence type="ECO:0000256" key="1">
    <source>
        <dbReference type="SAM" id="SignalP"/>
    </source>
</evidence>
<evidence type="ECO:0000313" key="3">
    <source>
        <dbReference type="Proteomes" id="UP000466442"/>
    </source>
</evidence>
<dbReference type="EMBL" id="WIXP02000009">
    <property type="protein sequence ID" value="KAF6205277.1"/>
    <property type="molecule type" value="Genomic_DNA"/>
</dbReference>
<gene>
    <name evidence="2" type="ORF">GE061_019446</name>
</gene>
<organism evidence="2 3">
    <name type="scientific">Apolygus lucorum</name>
    <name type="common">Small green plant bug</name>
    <name type="synonym">Lygocoris lucorum</name>
    <dbReference type="NCBI Taxonomy" id="248454"/>
    <lineage>
        <taxon>Eukaryota</taxon>
        <taxon>Metazoa</taxon>
        <taxon>Ecdysozoa</taxon>
        <taxon>Arthropoda</taxon>
        <taxon>Hexapoda</taxon>
        <taxon>Insecta</taxon>
        <taxon>Pterygota</taxon>
        <taxon>Neoptera</taxon>
        <taxon>Paraneoptera</taxon>
        <taxon>Hemiptera</taxon>
        <taxon>Heteroptera</taxon>
        <taxon>Panheteroptera</taxon>
        <taxon>Cimicomorpha</taxon>
        <taxon>Miridae</taxon>
        <taxon>Mirini</taxon>
        <taxon>Apolygus</taxon>
    </lineage>
</organism>
<evidence type="ECO:0000313" key="2">
    <source>
        <dbReference type="EMBL" id="KAF6205277.1"/>
    </source>
</evidence>
<protein>
    <submittedName>
        <fullName evidence="2">Uncharacterized protein</fullName>
    </submittedName>
</protein>
<reference evidence="2" key="1">
    <citation type="journal article" date="2021" name="Mol. Ecol. Resour.">
        <title>Apolygus lucorum genome provides insights into omnivorousness and mesophyll feeding.</title>
        <authorList>
            <person name="Liu Y."/>
            <person name="Liu H."/>
            <person name="Wang H."/>
            <person name="Huang T."/>
            <person name="Liu B."/>
            <person name="Yang B."/>
            <person name="Yin L."/>
            <person name="Li B."/>
            <person name="Zhang Y."/>
            <person name="Zhang S."/>
            <person name="Jiang F."/>
            <person name="Zhang X."/>
            <person name="Ren Y."/>
            <person name="Wang B."/>
            <person name="Wang S."/>
            <person name="Lu Y."/>
            <person name="Wu K."/>
            <person name="Fan W."/>
            <person name="Wang G."/>
        </authorList>
    </citation>
    <scope>NUCLEOTIDE SEQUENCE</scope>
    <source>
        <strain evidence="2">12Hb</strain>
    </source>
</reference>
<dbReference type="AlphaFoldDB" id="A0A8S9X8F8"/>